<protein>
    <submittedName>
        <fullName evidence="7">Solute carrier family 2, facilitated glucose transporter member 9</fullName>
    </submittedName>
</protein>
<feature type="transmembrane region" description="Helical" evidence="5">
    <location>
        <begin position="468"/>
        <end position="488"/>
    </location>
</feature>
<feature type="transmembrane region" description="Helical" evidence="5">
    <location>
        <begin position="306"/>
        <end position="328"/>
    </location>
</feature>
<accession>A0AA47NQZ9</accession>
<feature type="transmembrane region" description="Helical" evidence="5">
    <location>
        <begin position="99"/>
        <end position="118"/>
    </location>
</feature>
<evidence type="ECO:0000313" key="8">
    <source>
        <dbReference type="Proteomes" id="UP001174136"/>
    </source>
</evidence>
<keyword evidence="2 5" id="KW-0812">Transmembrane</keyword>
<dbReference type="InterPro" id="IPR005829">
    <property type="entry name" value="Sugar_transporter_CS"/>
</dbReference>
<dbReference type="GO" id="GO:0055056">
    <property type="term" value="F:D-glucose transmembrane transporter activity"/>
    <property type="evidence" value="ECO:0007669"/>
    <property type="project" value="TreeGrafter"/>
</dbReference>
<dbReference type="SUPFAM" id="SSF103473">
    <property type="entry name" value="MFS general substrate transporter"/>
    <property type="match status" value="1"/>
</dbReference>
<comment type="subcellular location">
    <subcellularLocation>
        <location evidence="1">Membrane</location>
        <topology evidence="1">Multi-pass membrane protein</topology>
    </subcellularLocation>
</comment>
<proteinExistence type="predicted"/>
<dbReference type="EMBL" id="JAOPHQ010005477">
    <property type="protein sequence ID" value="KAK0135091.1"/>
    <property type="molecule type" value="Genomic_DNA"/>
</dbReference>
<dbReference type="InterPro" id="IPR045263">
    <property type="entry name" value="GLUT"/>
</dbReference>
<name>A0AA47NQZ9_MERPO</name>
<dbReference type="Pfam" id="PF00083">
    <property type="entry name" value="Sugar_tr"/>
    <property type="match status" value="2"/>
</dbReference>
<dbReference type="Gene3D" id="1.20.1250.20">
    <property type="entry name" value="MFS general substrate transporter like domains"/>
    <property type="match status" value="1"/>
</dbReference>
<dbReference type="GO" id="GO:0005886">
    <property type="term" value="C:plasma membrane"/>
    <property type="evidence" value="ECO:0007669"/>
    <property type="project" value="TreeGrafter"/>
</dbReference>
<evidence type="ECO:0000313" key="7">
    <source>
        <dbReference type="EMBL" id="KAK0135091.1"/>
    </source>
</evidence>
<keyword evidence="4 5" id="KW-0472">Membrane</keyword>
<keyword evidence="7" id="KW-0813">Transport</keyword>
<feature type="transmembrane region" description="Helical" evidence="5">
    <location>
        <begin position="334"/>
        <end position="357"/>
    </location>
</feature>
<reference evidence="7" key="1">
    <citation type="journal article" date="2023" name="Front. Mar. Sci.">
        <title>A new Merluccius polli reference genome to investigate the effects of global change in West African waters.</title>
        <authorList>
            <person name="Mateo J.L."/>
            <person name="Blanco-Fernandez C."/>
            <person name="Garcia-Vazquez E."/>
            <person name="Machado-Schiaffino G."/>
        </authorList>
    </citation>
    <scope>NUCLEOTIDE SEQUENCE</scope>
    <source>
        <strain evidence="7">C29</strain>
        <tissue evidence="7">Fin</tissue>
    </source>
</reference>
<evidence type="ECO:0000259" key="6">
    <source>
        <dbReference type="PROSITE" id="PS50850"/>
    </source>
</evidence>
<evidence type="ECO:0000256" key="1">
    <source>
        <dbReference type="ARBA" id="ARBA00004141"/>
    </source>
</evidence>
<dbReference type="PANTHER" id="PTHR23503">
    <property type="entry name" value="SOLUTE CARRIER FAMILY 2"/>
    <property type="match status" value="1"/>
</dbReference>
<dbReference type="PROSITE" id="PS50850">
    <property type="entry name" value="MFS"/>
    <property type="match status" value="1"/>
</dbReference>
<feature type="transmembrane region" description="Helical" evidence="5">
    <location>
        <begin position="268"/>
        <end position="294"/>
    </location>
</feature>
<dbReference type="InterPro" id="IPR005828">
    <property type="entry name" value="MFS_sugar_transport-like"/>
</dbReference>
<dbReference type="GO" id="GO:0070837">
    <property type="term" value="P:dehydroascorbic acid transport"/>
    <property type="evidence" value="ECO:0007669"/>
    <property type="project" value="TreeGrafter"/>
</dbReference>
<dbReference type="InterPro" id="IPR020846">
    <property type="entry name" value="MFS_dom"/>
</dbReference>
<evidence type="ECO:0000256" key="5">
    <source>
        <dbReference type="SAM" id="Phobius"/>
    </source>
</evidence>
<gene>
    <name evidence="7" type="primary">SLC2A9_3</name>
    <name evidence="7" type="ORF">N1851_029082</name>
</gene>
<dbReference type="Proteomes" id="UP001174136">
    <property type="component" value="Unassembled WGS sequence"/>
</dbReference>
<dbReference type="GO" id="GO:0046323">
    <property type="term" value="P:D-glucose import"/>
    <property type="evidence" value="ECO:0007669"/>
    <property type="project" value="TreeGrafter"/>
</dbReference>
<dbReference type="InterPro" id="IPR036259">
    <property type="entry name" value="MFS_trans_sf"/>
</dbReference>
<organism evidence="7 8">
    <name type="scientific">Merluccius polli</name>
    <name type="common">Benguela hake</name>
    <name type="synonym">Merluccius cadenati</name>
    <dbReference type="NCBI Taxonomy" id="89951"/>
    <lineage>
        <taxon>Eukaryota</taxon>
        <taxon>Metazoa</taxon>
        <taxon>Chordata</taxon>
        <taxon>Craniata</taxon>
        <taxon>Vertebrata</taxon>
        <taxon>Euteleostomi</taxon>
        <taxon>Actinopterygii</taxon>
        <taxon>Neopterygii</taxon>
        <taxon>Teleostei</taxon>
        <taxon>Neoteleostei</taxon>
        <taxon>Acanthomorphata</taxon>
        <taxon>Zeiogadaria</taxon>
        <taxon>Gadariae</taxon>
        <taxon>Gadiformes</taxon>
        <taxon>Gadoidei</taxon>
        <taxon>Merlucciidae</taxon>
        <taxon>Merluccius</taxon>
    </lineage>
</organism>
<feature type="domain" description="Major facilitator superfamily (MFS) profile" evidence="6">
    <location>
        <begin position="17"/>
        <end position="492"/>
    </location>
</feature>
<evidence type="ECO:0000256" key="2">
    <source>
        <dbReference type="ARBA" id="ARBA00022692"/>
    </source>
</evidence>
<dbReference type="AlphaFoldDB" id="A0AA47NQZ9"/>
<feature type="transmembrane region" description="Helical" evidence="5">
    <location>
        <begin position="400"/>
        <end position="418"/>
    </location>
</feature>
<feature type="transmembrane region" description="Helical" evidence="5">
    <location>
        <begin position="439"/>
        <end position="462"/>
    </location>
</feature>
<evidence type="ECO:0000256" key="3">
    <source>
        <dbReference type="ARBA" id="ARBA00022989"/>
    </source>
</evidence>
<keyword evidence="7" id="KW-0762">Sugar transport</keyword>
<keyword evidence="8" id="KW-1185">Reference proteome</keyword>
<keyword evidence="3 5" id="KW-1133">Transmembrane helix</keyword>
<sequence length="523" mass="57539">MGNILWKLTRGKALCFILVLGLGGTFQTGYHMSGMSSPSPHIQSFINSSWHQRYGETPPPQTVTLIWSFIISAYTVGGLCGGVSVKLVTGRFGRKKTMIGNNLFLIVGGVIMLTSKHANSFEMIIVARFLSGFGSGLGGSTQLMYLGESSLKQLRGTVTVSSMSYLSLGKLCGQLLGGEHQWNLLLFAPSCLAVVQVLAMPLFPEAPRYLLIEKGDVSASRKALQSLWGPGEYQAEIDEMVAEKEILKGVHTKSLLEFFQDRSVRCQIITIVVISACVQLSGVSAVSIFSFDILHEAEVPVDRIRYVTLGFGFCEILASIASSLIVEYTGRRPLLFGGFFTMFTTLVLITVSLNLKVRLQFTPPPHQPLMLNVCIGCDYKIYLGIFMSNMIVLFQYLGLWVAYCTAALFMILIVFVTGGPRVHIALINDSFIQSHRPAAFTLIGFQRWGQLSVLGFIFPFILSGMGSFCFLLFACFCLLGALYSFFLVPETKGKTQLEVYQQFNAITVCGKSFGQDPVNETKL</sequence>
<feature type="transmembrane region" description="Helical" evidence="5">
    <location>
        <begin position="124"/>
        <end position="146"/>
    </location>
</feature>
<evidence type="ECO:0000256" key="4">
    <source>
        <dbReference type="ARBA" id="ARBA00023136"/>
    </source>
</evidence>
<dbReference type="PROSITE" id="PS00217">
    <property type="entry name" value="SUGAR_TRANSPORT_2"/>
    <property type="match status" value="1"/>
</dbReference>
<feature type="transmembrane region" description="Helical" evidence="5">
    <location>
        <begin position="66"/>
        <end position="87"/>
    </location>
</feature>
<comment type="caution">
    <text evidence="7">The sequence shown here is derived from an EMBL/GenBank/DDBJ whole genome shotgun (WGS) entry which is preliminary data.</text>
</comment>
<dbReference type="PANTHER" id="PTHR23503:SF130">
    <property type="entry name" value="SOLUTE CARRIER FAMILY 2 (FACILITATED GLUCOSE TRANSPORTER), MEMBER 9-LIKE 1"/>
    <property type="match status" value="1"/>
</dbReference>